<reference evidence="2" key="1">
    <citation type="submission" date="2018-05" db="EMBL/GenBank/DDBJ databases">
        <authorList>
            <person name="Lanie J.A."/>
            <person name="Ng W.-L."/>
            <person name="Kazmierczak K.M."/>
            <person name="Andrzejewski T.M."/>
            <person name="Davidsen T.M."/>
            <person name="Wayne K.J."/>
            <person name="Tettelin H."/>
            <person name="Glass J.I."/>
            <person name="Rusch D."/>
            <person name="Podicherti R."/>
            <person name="Tsui H.-C.T."/>
            <person name="Winkler M.E."/>
        </authorList>
    </citation>
    <scope>NUCLEOTIDE SEQUENCE</scope>
</reference>
<keyword evidence="1" id="KW-0812">Transmembrane</keyword>
<sequence>MDSFAGKARGFLWPAVLFFGILLIGALIFRIL</sequence>
<dbReference type="AlphaFoldDB" id="A0A383EVS9"/>
<accession>A0A383EVS9</accession>
<keyword evidence="1" id="KW-0472">Membrane</keyword>
<gene>
    <name evidence="2" type="ORF">METZ01_LOCUS513234</name>
</gene>
<feature type="non-terminal residue" evidence="2">
    <location>
        <position position="32"/>
    </location>
</feature>
<evidence type="ECO:0000313" key="2">
    <source>
        <dbReference type="EMBL" id="SVE60380.1"/>
    </source>
</evidence>
<protein>
    <submittedName>
        <fullName evidence="2">Uncharacterized protein</fullName>
    </submittedName>
</protein>
<evidence type="ECO:0000256" key="1">
    <source>
        <dbReference type="SAM" id="Phobius"/>
    </source>
</evidence>
<proteinExistence type="predicted"/>
<keyword evidence="1" id="KW-1133">Transmembrane helix</keyword>
<dbReference type="EMBL" id="UINC01228876">
    <property type="protein sequence ID" value="SVE60380.1"/>
    <property type="molecule type" value="Genomic_DNA"/>
</dbReference>
<name>A0A383EVS9_9ZZZZ</name>
<organism evidence="2">
    <name type="scientific">marine metagenome</name>
    <dbReference type="NCBI Taxonomy" id="408172"/>
    <lineage>
        <taxon>unclassified sequences</taxon>
        <taxon>metagenomes</taxon>
        <taxon>ecological metagenomes</taxon>
    </lineage>
</organism>
<feature type="transmembrane region" description="Helical" evidence="1">
    <location>
        <begin position="12"/>
        <end position="31"/>
    </location>
</feature>